<accession>A0ABD5YTX3</accession>
<reference evidence="1 2" key="1">
    <citation type="journal article" date="2019" name="Int. J. Syst. Evol. Microbiol.">
        <title>The Global Catalogue of Microorganisms (GCM) 10K type strain sequencing project: providing services to taxonomists for standard genome sequencing and annotation.</title>
        <authorList>
            <consortium name="The Broad Institute Genomics Platform"/>
            <consortium name="The Broad Institute Genome Sequencing Center for Infectious Disease"/>
            <person name="Wu L."/>
            <person name="Ma J."/>
        </authorList>
    </citation>
    <scope>NUCLEOTIDE SEQUENCE [LARGE SCALE GENOMIC DNA]</scope>
    <source>
        <strain evidence="1 2">RDMS1</strain>
    </source>
</reference>
<name>A0ABD5YTX3_9EURY</name>
<keyword evidence="2" id="KW-1185">Reference proteome</keyword>
<comment type="caution">
    <text evidence="1">The sequence shown here is derived from an EMBL/GenBank/DDBJ whole genome shotgun (WGS) entry which is preliminary data.</text>
</comment>
<proteinExistence type="predicted"/>
<evidence type="ECO:0000313" key="2">
    <source>
        <dbReference type="Proteomes" id="UP001596417"/>
    </source>
</evidence>
<protein>
    <submittedName>
        <fullName evidence="1">Uncharacterized protein</fullName>
    </submittedName>
</protein>
<evidence type="ECO:0000313" key="1">
    <source>
        <dbReference type="EMBL" id="MFC7191434.1"/>
    </source>
</evidence>
<dbReference type="AlphaFoldDB" id="A0ABD5YTX3"/>
<dbReference type="EMBL" id="JBHTAX010000001">
    <property type="protein sequence ID" value="MFC7191434.1"/>
    <property type="molecule type" value="Genomic_DNA"/>
</dbReference>
<sequence>MLSSYEMLHTDEEALLIQYSIPFVPLLYRAVIASEDLPRFPPSSGTDG</sequence>
<gene>
    <name evidence="1" type="ORF">ACFQL7_17600</name>
</gene>
<dbReference type="Proteomes" id="UP001596417">
    <property type="component" value="Unassembled WGS sequence"/>
</dbReference>
<dbReference type="RefSeq" id="WP_390206170.1">
    <property type="nucleotide sequence ID" value="NZ_JBHTAX010000001.1"/>
</dbReference>
<organism evidence="1 2">
    <name type="scientific">Halocatena marina</name>
    <dbReference type="NCBI Taxonomy" id="2934937"/>
    <lineage>
        <taxon>Archaea</taxon>
        <taxon>Methanobacteriati</taxon>
        <taxon>Methanobacteriota</taxon>
        <taxon>Stenosarchaea group</taxon>
        <taxon>Halobacteria</taxon>
        <taxon>Halobacteriales</taxon>
        <taxon>Natronomonadaceae</taxon>
        <taxon>Halocatena</taxon>
    </lineage>
</organism>